<keyword evidence="1" id="KW-0732">Signal</keyword>
<dbReference type="PANTHER" id="PTHR36944:SF2">
    <property type="entry name" value="CPG4 DOMAIN-CONTAINING PROTEIN"/>
    <property type="match status" value="1"/>
</dbReference>
<accession>A0A3P7Y0W8</accession>
<dbReference type="WBParaSite" id="HPBE_0000593501-mRNA-1">
    <property type="protein sequence ID" value="HPBE_0000593501-mRNA-1"/>
    <property type="gene ID" value="HPBE_0000593501"/>
</dbReference>
<gene>
    <name evidence="2" type="ORF">HPBE_LOCUS5936</name>
</gene>
<reference evidence="2 3" key="1">
    <citation type="submission" date="2018-11" db="EMBL/GenBank/DDBJ databases">
        <authorList>
            <consortium name="Pathogen Informatics"/>
        </authorList>
    </citation>
    <scope>NUCLEOTIDE SEQUENCE [LARGE SCALE GENOMIC DNA]</scope>
</reference>
<evidence type="ECO:0000313" key="3">
    <source>
        <dbReference type="Proteomes" id="UP000050761"/>
    </source>
</evidence>
<sequence>MGLFQLMFHQLVAVIFVSLLPCQAMRLKRDFMYVPEVNSTDAGCFQRCNVRFQHDFEYSFNMSAASFYDFPFHPLVLGYNTFLLYCKLAEQRTQCYVDQCKDNSADTVFSPSNFICSFKRSHFTEIRECLADAEPITFLKCDNHCHDEIVRRNSGHNRIRLQVFSSVDITRYESELGMLCSFQACYLQCMVPVVEEVCAPAMSHRAVDLVRSFIQWHANDISDWHAIAGHMEEFPESCQRLSDAAQTDPVLQLIGRQ</sequence>
<dbReference type="EMBL" id="UZAH01025566">
    <property type="protein sequence ID" value="VDO66307.1"/>
    <property type="molecule type" value="Genomic_DNA"/>
</dbReference>
<name>A0A183FGV7_HELPZ</name>
<dbReference type="AlphaFoldDB" id="A0A183FGV7"/>
<evidence type="ECO:0000313" key="4">
    <source>
        <dbReference type="WBParaSite" id="HPBE_0000593501-mRNA-1"/>
    </source>
</evidence>
<proteinExistence type="predicted"/>
<protein>
    <submittedName>
        <fullName evidence="4">Chondroitin proteoglycan 4 domain-containing protein</fullName>
    </submittedName>
</protein>
<evidence type="ECO:0000256" key="1">
    <source>
        <dbReference type="SAM" id="SignalP"/>
    </source>
</evidence>
<dbReference type="Proteomes" id="UP000050761">
    <property type="component" value="Unassembled WGS sequence"/>
</dbReference>
<feature type="chain" id="PRO_5044551396" evidence="1">
    <location>
        <begin position="25"/>
        <end position="257"/>
    </location>
</feature>
<organism evidence="3 4">
    <name type="scientific">Heligmosomoides polygyrus</name>
    <name type="common">Parasitic roundworm</name>
    <dbReference type="NCBI Taxonomy" id="6339"/>
    <lineage>
        <taxon>Eukaryota</taxon>
        <taxon>Metazoa</taxon>
        <taxon>Ecdysozoa</taxon>
        <taxon>Nematoda</taxon>
        <taxon>Chromadorea</taxon>
        <taxon>Rhabditida</taxon>
        <taxon>Rhabditina</taxon>
        <taxon>Rhabditomorpha</taxon>
        <taxon>Strongyloidea</taxon>
        <taxon>Heligmosomidae</taxon>
        <taxon>Heligmosomoides</taxon>
    </lineage>
</organism>
<keyword evidence="3" id="KW-1185">Reference proteome</keyword>
<reference evidence="4" key="2">
    <citation type="submission" date="2019-09" db="UniProtKB">
        <authorList>
            <consortium name="WormBaseParasite"/>
        </authorList>
    </citation>
    <scope>IDENTIFICATION</scope>
</reference>
<feature type="signal peptide" evidence="1">
    <location>
        <begin position="1"/>
        <end position="24"/>
    </location>
</feature>
<dbReference type="PANTHER" id="PTHR36944">
    <property type="entry name" value="PROTEIN CBG02791-RELATED"/>
    <property type="match status" value="1"/>
</dbReference>
<dbReference type="OrthoDB" id="5810444at2759"/>
<accession>A0A183FGV7</accession>
<evidence type="ECO:0000313" key="2">
    <source>
        <dbReference type="EMBL" id="VDO66307.1"/>
    </source>
</evidence>